<name>A0A9N9JAU9_9GLOM</name>
<sequence length="55" mass="5950">VIVFMEVVIDVDVENTDNVLISFRRDNGGSGNGWGWGCDTDNDLISFKKGGKDSG</sequence>
<comment type="caution">
    <text evidence="1">The sequence shown here is derived from an EMBL/GenBank/DDBJ whole genome shotgun (WGS) entry which is preliminary data.</text>
</comment>
<evidence type="ECO:0000313" key="1">
    <source>
        <dbReference type="EMBL" id="CAG8772191.1"/>
    </source>
</evidence>
<protein>
    <submittedName>
        <fullName evidence="1">18898_t:CDS:1</fullName>
    </submittedName>
</protein>
<organism evidence="1 2">
    <name type="scientific">Acaulospora morrowiae</name>
    <dbReference type="NCBI Taxonomy" id="94023"/>
    <lineage>
        <taxon>Eukaryota</taxon>
        <taxon>Fungi</taxon>
        <taxon>Fungi incertae sedis</taxon>
        <taxon>Mucoromycota</taxon>
        <taxon>Glomeromycotina</taxon>
        <taxon>Glomeromycetes</taxon>
        <taxon>Diversisporales</taxon>
        <taxon>Acaulosporaceae</taxon>
        <taxon>Acaulospora</taxon>
    </lineage>
</organism>
<dbReference type="EMBL" id="CAJVPV010047206">
    <property type="protein sequence ID" value="CAG8772191.1"/>
    <property type="molecule type" value="Genomic_DNA"/>
</dbReference>
<evidence type="ECO:0000313" key="2">
    <source>
        <dbReference type="Proteomes" id="UP000789342"/>
    </source>
</evidence>
<gene>
    <name evidence="1" type="ORF">AMORRO_LOCUS16661</name>
</gene>
<keyword evidence="2" id="KW-1185">Reference proteome</keyword>
<accession>A0A9N9JAU9</accession>
<feature type="non-terminal residue" evidence="1">
    <location>
        <position position="55"/>
    </location>
</feature>
<dbReference type="Proteomes" id="UP000789342">
    <property type="component" value="Unassembled WGS sequence"/>
</dbReference>
<proteinExistence type="predicted"/>
<feature type="non-terminal residue" evidence="1">
    <location>
        <position position="1"/>
    </location>
</feature>
<dbReference type="AlphaFoldDB" id="A0A9N9JAU9"/>
<reference evidence="1" key="1">
    <citation type="submission" date="2021-06" db="EMBL/GenBank/DDBJ databases">
        <authorList>
            <person name="Kallberg Y."/>
            <person name="Tangrot J."/>
            <person name="Rosling A."/>
        </authorList>
    </citation>
    <scope>NUCLEOTIDE SEQUENCE</scope>
    <source>
        <strain evidence="1">CL551</strain>
    </source>
</reference>